<keyword evidence="1" id="KW-0472">Membrane</keyword>
<keyword evidence="1" id="KW-0812">Transmembrane</keyword>
<organism evidence="2 3">
    <name type="scientific">Ferrimonas sediminicola</name>
    <dbReference type="NCBI Taxonomy" id="2569538"/>
    <lineage>
        <taxon>Bacteria</taxon>
        <taxon>Pseudomonadati</taxon>
        <taxon>Pseudomonadota</taxon>
        <taxon>Gammaproteobacteria</taxon>
        <taxon>Alteromonadales</taxon>
        <taxon>Ferrimonadaceae</taxon>
        <taxon>Ferrimonas</taxon>
    </lineage>
</organism>
<reference evidence="2 3" key="1">
    <citation type="submission" date="2019-04" db="EMBL/GenBank/DDBJ databases">
        <authorList>
            <person name="Hwang J.C."/>
        </authorList>
    </citation>
    <scope>NUCLEOTIDE SEQUENCE [LARGE SCALE GENOMIC DNA]</scope>
    <source>
        <strain evidence="2 3">IMCC35001</strain>
    </source>
</reference>
<sequence length="50" mass="5730">MAYVLLWLAGPLLLEGAGLFWGLPLWFWFSCLMAPFGLVLAAYLMLLRRQ</sequence>
<evidence type="ECO:0000313" key="3">
    <source>
        <dbReference type="Proteomes" id="UP000305674"/>
    </source>
</evidence>
<protein>
    <submittedName>
        <fullName evidence="2">Uncharacterized protein</fullName>
    </submittedName>
</protein>
<keyword evidence="1" id="KW-1133">Transmembrane helix</keyword>
<dbReference type="OrthoDB" id="7062456at2"/>
<evidence type="ECO:0000256" key="1">
    <source>
        <dbReference type="SAM" id="Phobius"/>
    </source>
</evidence>
<dbReference type="Proteomes" id="UP000305674">
    <property type="component" value="Unassembled WGS sequence"/>
</dbReference>
<evidence type="ECO:0000313" key="2">
    <source>
        <dbReference type="EMBL" id="TKB50018.1"/>
    </source>
</evidence>
<dbReference type="EMBL" id="SWCI01000003">
    <property type="protein sequence ID" value="TKB50018.1"/>
    <property type="molecule type" value="Genomic_DNA"/>
</dbReference>
<accession>A0A4U1BFK3</accession>
<keyword evidence="3" id="KW-1185">Reference proteome</keyword>
<proteinExistence type="predicted"/>
<comment type="caution">
    <text evidence="2">The sequence shown here is derived from an EMBL/GenBank/DDBJ whole genome shotgun (WGS) entry which is preliminary data.</text>
</comment>
<dbReference type="AlphaFoldDB" id="A0A4U1BFK3"/>
<name>A0A4U1BFK3_9GAMM</name>
<feature type="transmembrane region" description="Helical" evidence="1">
    <location>
        <begin position="26"/>
        <end position="47"/>
    </location>
</feature>
<gene>
    <name evidence="2" type="ORF">FCL40_07285</name>
</gene>